<evidence type="ECO:0000256" key="1">
    <source>
        <dbReference type="SAM" id="Phobius"/>
    </source>
</evidence>
<proteinExistence type="predicted"/>
<evidence type="ECO:0000313" key="4">
    <source>
        <dbReference type="Proteomes" id="UP001225646"/>
    </source>
</evidence>
<comment type="caution">
    <text evidence="3">The sequence shown here is derived from an EMBL/GenBank/DDBJ whole genome shotgun (WGS) entry which is preliminary data.</text>
</comment>
<keyword evidence="1" id="KW-0812">Transmembrane</keyword>
<feature type="transmembrane region" description="Helical" evidence="1">
    <location>
        <begin position="6"/>
        <end position="23"/>
    </location>
</feature>
<organism evidence="3 4">
    <name type="scientific">Aeribacillus alveayuensis</name>
    <dbReference type="NCBI Taxonomy" id="279215"/>
    <lineage>
        <taxon>Bacteria</taxon>
        <taxon>Bacillati</taxon>
        <taxon>Bacillota</taxon>
        <taxon>Bacilli</taxon>
        <taxon>Bacillales</taxon>
        <taxon>Bacillaceae</taxon>
        <taxon>Aeribacillus</taxon>
    </lineage>
</organism>
<accession>A0ABT9VQL8</accession>
<dbReference type="InterPro" id="IPR018604">
    <property type="entry name" value="YycI-like"/>
</dbReference>
<dbReference type="RefSeq" id="WP_419152426.1">
    <property type="nucleotide sequence ID" value="NZ_JAUSTR010000012.1"/>
</dbReference>
<dbReference type="Pfam" id="PF09648">
    <property type="entry name" value="YycI"/>
    <property type="match status" value="1"/>
</dbReference>
<dbReference type="EMBL" id="JAUSTR010000012">
    <property type="protein sequence ID" value="MDQ0163288.1"/>
    <property type="molecule type" value="Genomic_DNA"/>
</dbReference>
<reference evidence="3 4" key="1">
    <citation type="submission" date="2023-07" db="EMBL/GenBank/DDBJ databases">
        <title>Genomic Encyclopedia of Type Strains, Phase IV (KMG-IV): sequencing the most valuable type-strain genomes for metagenomic binning, comparative biology and taxonomic classification.</title>
        <authorList>
            <person name="Goeker M."/>
        </authorList>
    </citation>
    <scope>NUCLEOTIDE SEQUENCE [LARGE SCALE GENOMIC DNA]</scope>
    <source>
        <strain evidence="3 4">DSM 19092</strain>
    </source>
</reference>
<keyword evidence="1" id="KW-1133">Transmembrane helix</keyword>
<protein>
    <submittedName>
        <fullName evidence="3">Regulatory protein YycI of two-component signal transduction system YycFG</fullName>
    </submittedName>
</protein>
<gene>
    <name evidence="3" type="ORF">J2S06_002367</name>
</gene>
<feature type="domain" description="Regulatory protein YycH-like" evidence="2">
    <location>
        <begin position="33"/>
        <end position="256"/>
    </location>
</feature>
<evidence type="ECO:0000259" key="2">
    <source>
        <dbReference type="Pfam" id="PF09648"/>
    </source>
</evidence>
<evidence type="ECO:0000313" key="3">
    <source>
        <dbReference type="EMBL" id="MDQ0163288.1"/>
    </source>
</evidence>
<dbReference type="Gene3D" id="2.40.128.690">
    <property type="entry name" value="YycH protein, domain 3-like"/>
    <property type="match status" value="1"/>
</dbReference>
<dbReference type="Proteomes" id="UP001225646">
    <property type="component" value="Unassembled WGS sequence"/>
</dbReference>
<keyword evidence="1" id="KW-0472">Membrane</keyword>
<keyword evidence="4" id="KW-1185">Reference proteome</keyword>
<name>A0ABT9VQL8_9BACI</name>
<sequence>MDWSKTKTIFIIAFLVLDIFLALQYMEKMNENKYDIITETTIEEQFKAEDIKYGKLPTKTIKGSYITAKSKQFTQEEIDSLKNQELMLSDEELIKPVTQLRMSFIEPIQLPDNNMENKLKQILTTQIIQGSQYRYWRYDENDKEIIFLQVYKGYAIFQDENDGIGMIVFYLNDHNEITSYRQTLLEDIKELENQDEVIKAIRALEALYDKNYLKPKSTVTKVEYGYYTQIPLTEQQILAPTWHIVVNDQEDFYVNALEGDIIKPEKSNLE</sequence>